<evidence type="ECO:0000313" key="2">
    <source>
        <dbReference type="Ensembl" id="ENSBTAP00000095342.1"/>
    </source>
</evidence>
<feature type="compositionally biased region" description="Basic residues" evidence="1">
    <location>
        <begin position="11"/>
        <end position="20"/>
    </location>
</feature>
<feature type="region of interest" description="Disordered" evidence="1">
    <location>
        <begin position="1"/>
        <end position="59"/>
    </location>
</feature>
<dbReference type="GeneTree" id="ENSGT00910000148712"/>
<name>A0AAA9T9G4_BOVIN</name>
<evidence type="ECO:0000313" key="3">
    <source>
        <dbReference type="Proteomes" id="UP000009136"/>
    </source>
</evidence>
<dbReference type="AlphaFoldDB" id="A0AAA9T9G4"/>
<protein>
    <submittedName>
        <fullName evidence="2">Uncharacterized protein</fullName>
    </submittedName>
</protein>
<keyword evidence="3" id="KW-1185">Reference proteome</keyword>
<reference evidence="2" key="3">
    <citation type="submission" date="2025-09" db="UniProtKB">
        <authorList>
            <consortium name="Ensembl"/>
        </authorList>
    </citation>
    <scope>IDENTIFICATION</scope>
    <source>
        <strain evidence="2">Hereford</strain>
    </source>
</reference>
<dbReference type="Proteomes" id="UP000009136">
    <property type="component" value="Chromosome 18"/>
</dbReference>
<dbReference type="Ensembl" id="ENSBTAT00000097859.2">
    <property type="protein sequence ID" value="ENSBTAP00000095342.1"/>
    <property type="gene ID" value="ENSBTAG00000063642.2"/>
</dbReference>
<sequence length="140" mass="15401">MSQPLGYRVPRPPRPRKRKGPPLPSLPPPARETPLTSEQLTSGIPDEQGTDPPTKQMSQLHIQDIAPPYPLPHKRRSGRLTQATRNASIPTWGQIKTLCHQARGITSLQGSPTSPEKMFIAMLALLSCQDSSAEHSEARD</sequence>
<evidence type="ECO:0000256" key="1">
    <source>
        <dbReference type="SAM" id="MobiDB-lite"/>
    </source>
</evidence>
<proteinExistence type="predicted"/>
<reference evidence="2" key="1">
    <citation type="submission" date="2018-03" db="EMBL/GenBank/DDBJ databases">
        <title>ARS-UCD1.2.</title>
        <authorList>
            <person name="Rosen B.D."/>
            <person name="Bickhart D.M."/>
            <person name="Koren S."/>
            <person name="Schnabel R.D."/>
            <person name="Hall R."/>
            <person name="Zimin A."/>
            <person name="Dreischer C."/>
            <person name="Schultheiss S."/>
            <person name="Schroeder S.G."/>
            <person name="Elsik C.G."/>
            <person name="Couldrey C."/>
            <person name="Liu G.E."/>
            <person name="Van Tassell C.P."/>
            <person name="Phillippy A.M."/>
            <person name="Smith T.P.L."/>
            <person name="Medrano J.F."/>
        </authorList>
    </citation>
    <scope>NUCLEOTIDE SEQUENCE [LARGE SCALE GENOMIC DNA]</scope>
    <source>
        <strain evidence="2">Hereford</strain>
    </source>
</reference>
<reference evidence="2" key="2">
    <citation type="submission" date="2025-08" db="UniProtKB">
        <authorList>
            <consortium name="Ensembl"/>
        </authorList>
    </citation>
    <scope>IDENTIFICATION</scope>
    <source>
        <strain evidence="2">Hereford</strain>
    </source>
</reference>
<organism evidence="2 3">
    <name type="scientific">Bos taurus</name>
    <name type="common">Bovine</name>
    <dbReference type="NCBI Taxonomy" id="9913"/>
    <lineage>
        <taxon>Eukaryota</taxon>
        <taxon>Metazoa</taxon>
        <taxon>Chordata</taxon>
        <taxon>Craniata</taxon>
        <taxon>Vertebrata</taxon>
        <taxon>Euteleostomi</taxon>
        <taxon>Mammalia</taxon>
        <taxon>Eutheria</taxon>
        <taxon>Laurasiatheria</taxon>
        <taxon>Artiodactyla</taxon>
        <taxon>Ruminantia</taxon>
        <taxon>Pecora</taxon>
        <taxon>Bovidae</taxon>
        <taxon>Bovinae</taxon>
        <taxon>Bos</taxon>
    </lineage>
</organism>
<accession>A0AAA9T9G4</accession>
<feature type="compositionally biased region" description="Pro residues" evidence="1">
    <location>
        <begin position="21"/>
        <end position="31"/>
    </location>
</feature>